<feature type="region of interest" description="Disordered" evidence="1">
    <location>
        <begin position="292"/>
        <end position="315"/>
    </location>
</feature>
<dbReference type="EMBL" id="KN831957">
    <property type="protein sequence ID" value="KIO08558.1"/>
    <property type="molecule type" value="Genomic_DNA"/>
</dbReference>
<dbReference type="InterPro" id="IPR036315">
    <property type="entry name" value="BRCA2_hlx_sf"/>
</dbReference>
<keyword evidence="4" id="KW-1185">Reference proteome</keyword>
<dbReference type="InterPro" id="IPR015525">
    <property type="entry name" value="BRCA2"/>
</dbReference>
<reference evidence="3 4" key="1">
    <citation type="submission" date="2014-04" db="EMBL/GenBank/DDBJ databases">
        <authorList>
            <consortium name="DOE Joint Genome Institute"/>
            <person name="Kuo A."/>
            <person name="Kohler A."/>
            <person name="Costa M.D."/>
            <person name="Nagy L.G."/>
            <person name="Floudas D."/>
            <person name="Copeland A."/>
            <person name="Barry K.W."/>
            <person name="Cichocki N."/>
            <person name="Veneault-Fourrey C."/>
            <person name="LaButti K."/>
            <person name="Lindquist E.A."/>
            <person name="Lipzen A."/>
            <person name="Lundell T."/>
            <person name="Morin E."/>
            <person name="Murat C."/>
            <person name="Sun H."/>
            <person name="Tunlid A."/>
            <person name="Henrissat B."/>
            <person name="Grigoriev I.V."/>
            <person name="Hibbett D.S."/>
            <person name="Martin F."/>
            <person name="Nordberg H.P."/>
            <person name="Cantor M.N."/>
            <person name="Hua S.X."/>
        </authorList>
    </citation>
    <scope>NUCLEOTIDE SEQUENCE [LARGE SCALE GENOMIC DNA]</scope>
    <source>
        <strain evidence="3 4">Marx 270</strain>
    </source>
</reference>
<evidence type="ECO:0000313" key="3">
    <source>
        <dbReference type="EMBL" id="KIO08558.1"/>
    </source>
</evidence>
<gene>
    <name evidence="3" type="ORF">M404DRAFT_364472</name>
</gene>
<organism evidence="3 4">
    <name type="scientific">Pisolithus tinctorius Marx 270</name>
    <dbReference type="NCBI Taxonomy" id="870435"/>
    <lineage>
        <taxon>Eukaryota</taxon>
        <taxon>Fungi</taxon>
        <taxon>Dikarya</taxon>
        <taxon>Basidiomycota</taxon>
        <taxon>Agaricomycotina</taxon>
        <taxon>Agaricomycetes</taxon>
        <taxon>Agaricomycetidae</taxon>
        <taxon>Boletales</taxon>
        <taxon>Sclerodermatineae</taxon>
        <taxon>Pisolithaceae</taxon>
        <taxon>Pisolithus</taxon>
    </lineage>
</organism>
<dbReference type="InterPro" id="IPR015187">
    <property type="entry name" value="BRCA2_OB_1"/>
</dbReference>
<dbReference type="CDD" id="cd04493">
    <property type="entry name" value="BRCA2DBD_OB1"/>
    <property type="match status" value="1"/>
</dbReference>
<sequence>MLLASSTLRPQSYRAEELQGFGIDVKELKEINPRTALSYSFRAETSSSGRNCSTALGHAAALEELHAKGCSLATKAWVENHWSLVLWKLAGMVALDPRSELDPARRRWCWSEVIRQLLYRYERDLNGSSRPPLRLIVTRDASAESPMVLCISNISWPNGEVDENGRSVVSRPELEVTDGWYKLRAHVDEPLARATRKGFIRIGRKIAVAGAKLSSQRKEGAEILEAYDSTVLVITGNSSHMAPWHAKLGFQRTPFIATLNSLTPDGGNVAAMVVEIIKVYPVAYIEFVEDEHGRKTRDGPRDETEETKLQSQWQRRRESEAAKLWAVYDERWSTMHGYAERLEERARSAFPKHGEPPDNFHDLYDALKEDPTMAKKILSSISPQDAGWLARHIQNRAVQEREDAEREIERELEALCPARDVKDFCVVAVKDARTLRRPQNRTAQITVWDAVSLTTGEESLKGFETGQRYLVCLIPHAMPVSLTPRIHRLRI</sequence>
<protein>
    <recommendedName>
        <fullName evidence="2">BRCA2 OB1 domain-containing protein</fullName>
    </recommendedName>
</protein>
<evidence type="ECO:0000256" key="1">
    <source>
        <dbReference type="SAM" id="MobiDB-lite"/>
    </source>
</evidence>
<name>A0A0C3JHI4_PISTI</name>
<evidence type="ECO:0000313" key="4">
    <source>
        <dbReference type="Proteomes" id="UP000054217"/>
    </source>
</evidence>
<reference evidence="4" key="2">
    <citation type="submission" date="2015-01" db="EMBL/GenBank/DDBJ databases">
        <title>Evolutionary Origins and Diversification of the Mycorrhizal Mutualists.</title>
        <authorList>
            <consortium name="DOE Joint Genome Institute"/>
            <consortium name="Mycorrhizal Genomics Consortium"/>
            <person name="Kohler A."/>
            <person name="Kuo A."/>
            <person name="Nagy L.G."/>
            <person name="Floudas D."/>
            <person name="Copeland A."/>
            <person name="Barry K.W."/>
            <person name="Cichocki N."/>
            <person name="Veneault-Fourrey C."/>
            <person name="LaButti K."/>
            <person name="Lindquist E.A."/>
            <person name="Lipzen A."/>
            <person name="Lundell T."/>
            <person name="Morin E."/>
            <person name="Murat C."/>
            <person name="Riley R."/>
            <person name="Ohm R."/>
            <person name="Sun H."/>
            <person name="Tunlid A."/>
            <person name="Henrissat B."/>
            <person name="Grigoriev I.V."/>
            <person name="Hibbett D.S."/>
            <person name="Martin F."/>
        </authorList>
    </citation>
    <scope>NUCLEOTIDE SEQUENCE [LARGE SCALE GENOMIC DNA]</scope>
    <source>
        <strain evidence="4">Marx 270</strain>
    </source>
</reference>
<feature type="compositionally biased region" description="Basic and acidic residues" evidence="1">
    <location>
        <begin position="292"/>
        <end position="308"/>
    </location>
</feature>
<dbReference type="OrthoDB" id="21095at2759"/>
<feature type="domain" description="BRCA2 OB1" evidence="2">
    <location>
        <begin position="131"/>
        <end position="252"/>
    </location>
</feature>
<dbReference type="InterPro" id="IPR012340">
    <property type="entry name" value="NA-bd_OB-fold"/>
</dbReference>
<proteinExistence type="predicted"/>
<dbReference type="PANTHER" id="PTHR11289:SF0">
    <property type="entry name" value="BREAST CANCER TYPE 2 SUSCEPTIBILITY PROTEIN"/>
    <property type="match status" value="1"/>
</dbReference>
<dbReference type="GO" id="GO:0006355">
    <property type="term" value="P:regulation of DNA-templated transcription"/>
    <property type="evidence" value="ECO:0007669"/>
    <property type="project" value="TreeGrafter"/>
</dbReference>
<dbReference type="AlphaFoldDB" id="A0A0C3JHI4"/>
<evidence type="ECO:0000259" key="2">
    <source>
        <dbReference type="Pfam" id="PF09103"/>
    </source>
</evidence>
<dbReference type="STRING" id="870435.A0A0C3JHI4"/>
<dbReference type="SUPFAM" id="SSF50249">
    <property type="entry name" value="Nucleic acid-binding proteins"/>
    <property type="match status" value="2"/>
</dbReference>
<dbReference type="Gene3D" id="2.40.50.140">
    <property type="entry name" value="Nucleic acid-binding proteins"/>
    <property type="match status" value="3"/>
</dbReference>
<dbReference type="SUPFAM" id="SSF81872">
    <property type="entry name" value="BRCA2 helical domain"/>
    <property type="match status" value="1"/>
</dbReference>
<dbReference type="HOGENOM" id="CLU_045563_0_0_1"/>
<dbReference type="Pfam" id="PF09103">
    <property type="entry name" value="BRCA-2_OB1"/>
    <property type="match status" value="1"/>
</dbReference>
<accession>A0A0C3JHI4</accession>
<dbReference type="InParanoid" id="A0A0C3JHI4"/>
<dbReference type="Proteomes" id="UP000054217">
    <property type="component" value="Unassembled WGS sequence"/>
</dbReference>
<dbReference type="GO" id="GO:0000724">
    <property type="term" value="P:double-strand break repair via homologous recombination"/>
    <property type="evidence" value="ECO:0007669"/>
    <property type="project" value="InterPro"/>
</dbReference>
<dbReference type="PANTHER" id="PTHR11289">
    <property type="entry name" value="BREAST CANCER TYPE 2 SUSCEPTIBILITY PROTEIN BRCA2"/>
    <property type="match status" value="1"/>
</dbReference>